<dbReference type="GeneID" id="73349000"/>
<gene>
    <name evidence="2" type="ORF">CLUP02_15066</name>
</gene>
<dbReference type="EMBL" id="CP019480">
    <property type="protein sequence ID" value="UQC89535.1"/>
    <property type="molecule type" value="Genomic_DNA"/>
</dbReference>
<dbReference type="RefSeq" id="XP_049151136.1">
    <property type="nucleotide sequence ID" value="XM_049293990.1"/>
</dbReference>
<accession>A0A9Q8T5T1</accession>
<organism evidence="2 3">
    <name type="scientific">Colletotrichum lupini</name>
    <dbReference type="NCBI Taxonomy" id="145971"/>
    <lineage>
        <taxon>Eukaryota</taxon>
        <taxon>Fungi</taxon>
        <taxon>Dikarya</taxon>
        <taxon>Ascomycota</taxon>
        <taxon>Pezizomycotina</taxon>
        <taxon>Sordariomycetes</taxon>
        <taxon>Hypocreomycetidae</taxon>
        <taxon>Glomerellales</taxon>
        <taxon>Glomerellaceae</taxon>
        <taxon>Colletotrichum</taxon>
        <taxon>Colletotrichum acutatum species complex</taxon>
    </lineage>
</organism>
<dbReference type="AlphaFoldDB" id="A0A9Q8T5T1"/>
<dbReference type="KEGG" id="clup:CLUP02_15066"/>
<keyword evidence="3" id="KW-1185">Reference proteome</keyword>
<reference evidence="2" key="1">
    <citation type="journal article" date="2021" name="Mol. Plant Microbe Interact.">
        <title>Complete Genome Sequence of the Plant-Pathogenic Fungus Colletotrichum lupini.</title>
        <authorList>
            <person name="Baroncelli R."/>
            <person name="Pensec F."/>
            <person name="Da Lio D."/>
            <person name="Boufleur T."/>
            <person name="Vicente I."/>
            <person name="Sarrocco S."/>
            <person name="Picot A."/>
            <person name="Baraldi E."/>
            <person name="Sukno S."/>
            <person name="Thon M."/>
            <person name="Le Floch G."/>
        </authorList>
    </citation>
    <scope>NUCLEOTIDE SEQUENCE</scope>
    <source>
        <strain evidence="2">IMI 504893</strain>
    </source>
</reference>
<evidence type="ECO:0000256" key="1">
    <source>
        <dbReference type="SAM" id="MobiDB-lite"/>
    </source>
</evidence>
<proteinExistence type="predicted"/>
<feature type="region of interest" description="Disordered" evidence="1">
    <location>
        <begin position="1"/>
        <end position="24"/>
    </location>
</feature>
<dbReference type="Proteomes" id="UP000830671">
    <property type="component" value="Chromosome 8"/>
</dbReference>
<protein>
    <submittedName>
        <fullName evidence="2">Uncharacterized protein</fullName>
    </submittedName>
</protein>
<feature type="compositionally biased region" description="Polar residues" evidence="1">
    <location>
        <begin position="1"/>
        <end position="14"/>
    </location>
</feature>
<evidence type="ECO:0000313" key="2">
    <source>
        <dbReference type="EMBL" id="UQC89535.1"/>
    </source>
</evidence>
<evidence type="ECO:0000313" key="3">
    <source>
        <dbReference type="Proteomes" id="UP000830671"/>
    </source>
</evidence>
<sequence>MGNGSNNKAKQQGINKPKTIGPDNELGFQVLPVIITTVKSQHVTMNEYSKVKKGSFSRGPEMLKLPTPGKGKYATLKLYNASRL</sequence>
<name>A0A9Q8T5T1_9PEZI</name>